<feature type="transmembrane region" description="Helical" evidence="7">
    <location>
        <begin position="385"/>
        <end position="406"/>
    </location>
</feature>
<evidence type="ECO:0000256" key="4">
    <source>
        <dbReference type="ARBA" id="ARBA00022692"/>
    </source>
</evidence>
<keyword evidence="4 7" id="KW-0812">Transmembrane</keyword>
<keyword evidence="3" id="KW-1003">Cell membrane</keyword>
<evidence type="ECO:0000256" key="3">
    <source>
        <dbReference type="ARBA" id="ARBA00022475"/>
    </source>
</evidence>
<evidence type="ECO:0000313" key="12">
    <source>
        <dbReference type="Proteomes" id="UP000595823"/>
    </source>
</evidence>
<comment type="subcellular location">
    <subcellularLocation>
        <location evidence="1">Cell membrane</location>
        <topology evidence="1">Multi-pass membrane protein</topology>
    </subcellularLocation>
</comment>
<feature type="transmembrane region" description="Helical" evidence="7">
    <location>
        <begin position="256"/>
        <end position="281"/>
    </location>
</feature>
<dbReference type="InterPro" id="IPR002668">
    <property type="entry name" value="CNT_N_dom"/>
</dbReference>
<dbReference type="Pfam" id="PF01773">
    <property type="entry name" value="Nucleos_tra2_N"/>
    <property type="match status" value="1"/>
</dbReference>
<sequence length="407" mass="42777">MELLGNIAWGLIAIVVLLGLAFLLSVDRKNINVRTVLGALAIQIAIGLLFLGWGVGEEVLAVLSQFVTGILGAADAGIDFLFGEDLMALNNGNTFFIHVLSVIIFFAALMGVLFYIGFMPWLIKILGGLISKVLGTSKVESIAATANIFVGITESPLTIKPYLNQMTRSEFFTVMTVGLGTVAGSVLGGLVAMGAPVDYLIVASFMAAPAGLVMAKMVIPESEHSKTTDDVKLERDKDTRNVIDAAARGTTDGLRLALNVGAMVLAFVSLVELLDIGLGLISQDLTIATIFGFVFSPLAFLIGVPWEQATLVGQMIAEKTIINEFVGFGTLIEAMEAGAITDPRTIAIATFALCGFANIGTIAIMIGGLGALVPERRQEIAQYGPRALIAAILGNLMNGAIAGMLIL</sequence>
<evidence type="ECO:0000313" key="11">
    <source>
        <dbReference type="EMBL" id="QQK77451.1"/>
    </source>
</evidence>
<feature type="transmembrane region" description="Helical" evidence="7">
    <location>
        <begin position="95"/>
        <end position="122"/>
    </location>
</feature>
<dbReference type="KEGG" id="scia:HUG15_18950"/>
<feature type="transmembrane region" description="Helical" evidence="7">
    <location>
        <begin position="62"/>
        <end position="83"/>
    </location>
</feature>
<keyword evidence="12" id="KW-1185">Reference proteome</keyword>
<gene>
    <name evidence="11" type="ORF">HUG15_18950</name>
</gene>
<organism evidence="11 12">
    <name type="scientific">Salicibibacter cibarius</name>
    <dbReference type="NCBI Taxonomy" id="2743000"/>
    <lineage>
        <taxon>Bacteria</taxon>
        <taxon>Bacillati</taxon>
        <taxon>Bacillota</taxon>
        <taxon>Bacilli</taxon>
        <taxon>Bacillales</taxon>
        <taxon>Bacillaceae</taxon>
        <taxon>Salicibibacter</taxon>
    </lineage>
</organism>
<dbReference type="RefSeq" id="WP_200124772.1">
    <property type="nucleotide sequence ID" value="NZ_CP054705.1"/>
</dbReference>
<dbReference type="InterPro" id="IPR008276">
    <property type="entry name" value="C_nuclsd_transpt"/>
</dbReference>
<evidence type="ECO:0000259" key="8">
    <source>
        <dbReference type="Pfam" id="PF01773"/>
    </source>
</evidence>
<keyword evidence="5 7" id="KW-1133">Transmembrane helix</keyword>
<feature type="transmembrane region" description="Helical" evidence="7">
    <location>
        <begin position="6"/>
        <end position="24"/>
    </location>
</feature>
<evidence type="ECO:0000259" key="10">
    <source>
        <dbReference type="Pfam" id="PF07670"/>
    </source>
</evidence>
<dbReference type="InterPro" id="IPR011657">
    <property type="entry name" value="CNT_C_dom"/>
</dbReference>
<dbReference type="PANTHER" id="PTHR10590:SF4">
    <property type="entry name" value="SOLUTE CARRIER FAMILY 28 MEMBER 3"/>
    <property type="match status" value="1"/>
</dbReference>
<feature type="transmembrane region" description="Helical" evidence="7">
    <location>
        <begin position="36"/>
        <end position="56"/>
    </location>
</feature>
<evidence type="ECO:0000256" key="7">
    <source>
        <dbReference type="SAM" id="Phobius"/>
    </source>
</evidence>
<evidence type="ECO:0000256" key="5">
    <source>
        <dbReference type="ARBA" id="ARBA00022989"/>
    </source>
</evidence>
<proteinExistence type="inferred from homology"/>
<dbReference type="GO" id="GO:0005337">
    <property type="term" value="F:nucleoside transmembrane transporter activity"/>
    <property type="evidence" value="ECO:0007669"/>
    <property type="project" value="InterPro"/>
</dbReference>
<feature type="domain" description="Nucleoside transporter/FeoB GTPase Gate" evidence="10">
    <location>
        <begin position="97"/>
        <end position="195"/>
    </location>
</feature>
<feature type="transmembrane region" description="Helical" evidence="7">
    <location>
        <begin position="171"/>
        <end position="193"/>
    </location>
</feature>
<dbReference type="EMBL" id="CP054705">
    <property type="protein sequence ID" value="QQK77451.1"/>
    <property type="molecule type" value="Genomic_DNA"/>
</dbReference>
<dbReference type="PANTHER" id="PTHR10590">
    <property type="entry name" value="SODIUM/NUCLEOSIDE COTRANSPORTER"/>
    <property type="match status" value="1"/>
</dbReference>
<name>A0A7T6Z617_9BACI</name>
<evidence type="ECO:0000256" key="2">
    <source>
        <dbReference type="ARBA" id="ARBA00009033"/>
    </source>
</evidence>
<dbReference type="GO" id="GO:0015293">
    <property type="term" value="F:symporter activity"/>
    <property type="evidence" value="ECO:0007669"/>
    <property type="project" value="TreeGrafter"/>
</dbReference>
<feature type="transmembrane region" description="Helical" evidence="7">
    <location>
        <begin position="199"/>
        <end position="219"/>
    </location>
</feature>
<dbReference type="Pfam" id="PF07662">
    <property type="entry name" value="Nucleos_tra2_C"/>
    <property type="match status" value="1"/>
</dbReference>
<dbReference type="Proteomes" id="UP000595823">
    <property type="component" value="Chromosome"/>
</dbReference>
<feature type="domain" description="Concentrative nucleoside transporter N-terminal" evidence="8">
    <location>
        <begin position="13"/>
        <end position="84"/>
    </location>
</feature>
<protein>
    <submittedName>
        <fullName evidence="11">NupC/NupG family nucleoside CNT transporter</fullName>
    </submittedName>
</protein>
<feature type="transmembrane region" description="Helical" evidence="7">
    <location>
        <begin position="346"/>
        <end position="373"/>
    </location>
</feature>
<evidence type="ECO:0000259" key="9">
    <source>
        <dbReference type="Pfam" id="PF07662"/>
    </source>
</evidence>
<dbReference type="AlphaFoldDB" id="A0A7T6Z617"/>
<keyword evidence="6 7" id="KW-0472">Membrane</keyword>
<reference evidence="11 12" key="1">
    <citation type="submission" date="2020-06" db="EMBL/GenBank/DDBJ databases">
        <title>Genomic analysis of Salicibibacter sp. NKC5-3.</title>
        <authorList>
            <person name="Oh Y.J."/>
        </authorList>
    </citation>
    <scope>NUCLEOTIDE SEQUENCE [LARGE SCALE GENOMIC DNA]</scope>
    <source>
        <strain evidence="11 12">NKC5-3</strain>
    </source>
</reference>
<feature type="transmembrane region" description="Helical" evidence="7">
    <location>
        <begin position="287"/>
        <end position="309"/>
    </location>
</feature>
<feature type="domain" description="Concentrative nucleoside transporter C-terminal" evidence="9">
    <location>
        <begin position="199"/>
        <end position="403"/>
    </location>
</feature>
<comment type="similarity">
    <text evidence="2">Belongs to the concentrative nucleoside transporter (CNT) (TC 2.A.41) family.</text>
</comment>
<dbReference type="GO" id="GO:0005886">
    <property type="term" value="C:plasma membrane"/>
    <property type="evidence" value="ECO:0007669"/>
    <property type="project" value="UniProtKB-SubCell"/>
</dbReference>
<accession>A0A7T6Z617</accession>
<evidence type="ECO:0000256" key="6">
    <source>
        <dbReference type="ARBA" id="ARBA00023136"/>
    </source>
</evidence>
<dbReference type="Pfam" id="PF07670">
    <property type="entry name" value="Gate"/>
    <property type="match status" value="1"/>
</dbReference>
<evidence type="ECO:0000256" key="1">
    <source>
        <dbReference type="ARBA" id="ARBA00004651"/>
    </source>
</evidence>
<dbReference type="InterPro" id="IPR011642">
    <property type="entry name" value="Gate_dom"/>
</dbReference>